<reference evidence="1 2" key="1">
    <citation type="submission" date="2024-11" db="EMBL/GenBank/DDBJ databases">
        <title>Chromosome-level genome assembly of the freshwater bivalve Anodonta woodiana.</title>
        <authorList>
            <person name="Chen X."/>
        </authorList>
    </citation>
    <scope>NUCLEOTIDE SEQUENCE [LARGE SCALE GENOMIC DNA]</scope>
    <source>
        <strain evidence="1">MN2024</strain>
        <tissue evidence="1">Gills</tissue>
    </source>
</reference>
<comment type="caution">
    <text evidence="1">The sequence shown here is derived from an EMBL/GenBank/DDBJ whole genome shotgun (WGS) entry which is preliminary data.</text>
</comment>
<protein>
    <submittedName>
        <fullName evidence="1">Uncharacterized protein</fullName>
    </submittedName>
</protein>
<sequence length="170" mass="18999">MASLLPPNGELVLKKHFRTISEDTEKGRIIHAFRDNFTQGIDLSYVRAGLGPNTPTLMSLLLGRGIDQSKKYILTYAGRGTFLIFPSLGENMVTLSKAPPITKCIGLKTFYIIVAQFPSETPITTFQEVFEQRLQTKNINVRKETYTTIPNVNTGKITVRINNRDAPTVP</sequence>
<evidence type="ECO:0000313" key="1">
    <source>
        <dbReference type="EMBL" id="KAL3884957.1"/>
    </source>
</evidence>
<dbReference type="Proteomes" id="UP001634394">
    <property type="component" value="Unassembled WGS sequence"/>
</dbReference>
<dbReference type="AlphaFoldDB" id="A0ABD3XFC2"/>
<dbReference type="EMBL" id="JBJQND010000002">
    <property type="protein sequence ID" value="KAL3884957.1"/>
    <property type="molecule type" value="Genomic_DNA"/>
</dbReference>
<keyword evidence="2" id="KW-1185">Reference proteome</keyword>
<name>A0ABD3XFC2_SINWO</name>
<evidence type="ECO:0000313" key="2">
    <source>
        <dbReference type="Proteomes" id="UP001634394"/>
    </source>
</evidence>
<proteinExistence type="predicted"/>
<gene>
    <name evidence="1" type="ORF">ACJMK2_025056</name>
</gene>
<organism evidence="1 2">
    <name type="scientific">Sinanodonta woodiana</name>
    <name type="common">Chinese pond mussel</name>
    <name type="synonym">Anodonta woodiana</name>
    <dbReference type="NCBI Taxonomy" id="1069815"/>
    <lineage>
        <taxon>Eukaryota</taxon>
        <taxon>Metazoa</taxon>
        <taxon>Spiralia</taxon>
        <taxon>Lophotrochozoa</taxon>
        <taxon>Mollusca</taxon>
        <taxon>Bivalvia</taxon>
        <taxon>Autobranchia</taxon>
        <taxon>Heteroconchia</taxon>
        <taxon>Palaeoheterodonta</taxon>
        <taxon>Unionida</taxon>
        <taxon>Unionoidea</taxon>
        <taxon>Unionidae</taxon>
        <taxon>Unioninae</taxon>
        <taxon>Sinanodonta</taxon>
    </lineage>
</organism>
<accession>A0ABD3XFC2</accession>